<dbReference type="Pfam" id="PF00129">
    <property type="entry name" value="MHC_I"/>
    <property type="match status" value="1"/>
</dbReference>
<dbReference type="InterPro" id="IPR036179">
    <property type="entry name" value="Ig-like_dom_sf"/>
</dbReference>
<dbReference type="InterPro" id="IPR037055">
    <property type="entry name" value="MHC_I-like_Ag-recog_sf"/>
</dbReference>
<dbReference type="InterPro" id="IPR001039">
    <property type="entry name" value="MHC_I_a_a1/a2"/>
</dbReference>
<dbReference type="GO" id="GO:0006955">
    <property type="term" value="P:immune response"/>
    <property type="evidence" value="ECO:0007669"/>
    <property type="project" value="TreeGrafter"/>
</dbReference>
<dbReference type="InterPro" id="IPR003597">
    <property type="entry name" value="Ig_C1-set"/>
</dbReference>
<dbReference type="GO" id="GO:0009897">
    <property type="term" value="C:external side of plasma membrane"/>
    <property type="evidence" value="ECO:0007669"/>
    <property type="project" value="TreeGrafter"/>
</dbReference>
<dbReference type="Gene3D" id="2.60.40.10">
    <property type="entry name" value="Immunoglobulins"/>
    <property type="match status" value="1"/>
</dbReference>
<reference evidence="2" key="2">
    <citation type="submission" date="2025-08" db="UniProtKB">
        <authorList>
            <consortium name="Ensembl"/>
        </authorList>
    </citation>
    <scope>IDENTIFICATION</scope>
</reference>
<dbReference type="PANTHER" id="PTHR16675:SF237">
    <property type="entry name" value="MHC CLASS I ANTIGEN TRANSCRIPT VARIANT 1-RELATED"/>
    <property type="match status" value="1"/>
</dbReference>
<protein>
    <submittedName>
        <fullName evidence="2">Uncharacterized protein</fullName>
    </submittedName>
</protein>
<accession>A0A3Q1JQP0</accession>
<dbReference type="AlphaFoldDB" id="A0A3Q1JJG7"/>
<dbReference type="InterPro" id="IPR011161">
    <property type="entry name" value="MHC_I-like_Ag-recog"/>
</dbReference>
<dbReference type="OrthoDB" id="8936120at2759"/>
<dbReference type="Proteomes" id="UP000265040">
    <property type="component" value="Chromosome 11"/>
</dbReference>
<dbReference type="SUPFAM" id="SSF54452">
    <property type="entry name" value="MHC antigen-recognition domain"/>
    <property type="match status" value="1"/>
</dbReference>
<proteinExistence type="inferred from homology"/>
<evidence type="ECO:0000313" key="3">
    <source>
        <dbReference type="Proteomes" id="UP000265040"/>
    </source>
</evidence>
<evidence type="ECO:0000313" key="2">
    <source>
        <dbReference type="Ensembl" id="ENSATEP00000033094.2"/>
    </source>
</evidence>
<dbReference type="SUPFAM" id="SSF48726">
    <property type="entry name" value="Immunoglobulin"/>
    <property type="match status" value="1"/>
</dbReference>
<dbReference type="FunFam" id="3.30.500.10:FF:000001">
    <property type="entry name" value="H-2 class I histocompatibility antigen, alpha chain"/>
    <property type="match status" value="1"/>
</dbReference>
<dbReference type="Ensembl" id="ENSATET00000033576.3">
    <property type="protein sequence ID" value="ENSATEP00000033094.2"/>
    <property type="gene ID" value="ENSATEG00000026662.2"/>
</dbReference>
<dbReference type="Gene3D" id="3.30.500.10">
    <property type="entry name" value="MHC class I-like antigen recognition-like"/>
    <property type="match status" value="1"/>
</dbReference>
<sequence length="352" mass="40158">MKVLIFLALLGFQGAAAVTHSLKYFYTGSSQVPNFPEFVAVGMVDEVQISYYDSNIRREQIKQDWMNKVTEDDPQYLERNTDISLGTQQVFKAAIEILKQRFNQTGGVHIIQEMYGCDWDDETGEVTGYYQDSYDGEDFVSFDLKTETWIAPTPQAVITKHKWDQNKGYVAQWINYLTQICPDWVKKYVNYGKSSLLRTDLPSVSLLQKTPSSPVSCHATGFYPDRASMFWRKDGEEIHEDVDHGEILPNHDGTFQMSVDLDLSSVKPEDWSRYDCVFQLYGAEDDVTKLEKAVIKRNESSMGMMIYIIIAVVVLLVLTGVIGFIIYRKKNVKPLPSPANSSEVMEQLNPKT</sequence>
<dbReference type="GO" id="GO:0005615">
    <property type="term" value="C:extracellular space"/>
    <property type="evidence" value="ECO:0007669"/>
    <property type="project" value="TreeGrafter"/>
</dbReference>
<reference evidence="2" key="3">
    <citation type="submission" date="2025-09" db="UniProtKB">
        <authorList>
            <consortium name="Ensembl"/>
        </authorList>
    </citation>
    <scope>IDENTIFICATION</scope>
</reference>
<dbReference type="FunFam" id="2.60.40.10:FF:000943">
    <property type="entry name" value="Classical MHC class I molecule, alpha-chain"/>
    <property type="match status" value="1"/>
</dbReference>
<dbReference type="CDD" id="cd07698">
    <property type="entry name" value="IgC1_MHC_I_alpha3"/>
    <property type="match status" value="1"/>
</dbReference>
<reference evidence="2" key="1">
    <citation type="submission" date="2021-04" db="EMBL/GenBank/DDBJ databases">
        <authorList>
            <consortium name="Wellcome Sanger Institute Data Sharing"/>
        </authorList>
    </citation>
    <scope>NUCLEOTIDE SEQUENCE [LARGE SCALE GENOMIC DNA]</scope>
</reference>
<dbReference type="GeneTree" id="ENSGT01120000271828"/>
<dbReference type="Pfam" id="PF07654">
    <property type="entry name" value="C1-set"/>
    <property type="match status" value="1"/>
</dbReference>
<dbReference type="InterPro" id="IPR007110">
    <property type="entry name" value="Ig-like_dom"/>
</dbReference>
<keyword evidence="3" id="KW-1185">Reference proteome</keyword>
<dbReference type="InterPro" id="IPR013783">
    <property type="entry name" value="Ig-like_fold"/>
</dbReference>
<dbReference type="InterPro" id="IPR050208">
    <property type="entry name" value="MHC_class-I_related"/>
</dbReference>
<dbReference type="PANTHER" id="PTHR16675">
    <property type="entry name" value="MHC CLASS I-RELATED"/>
    <property type="match status" value="1"/>
</dbReference>
<dbReference type="InterPro" id="IPR011162">
    <property type="entry name" value="MHC_I/II-like_Ag-recog"/>
</dbReference>
<comment type="similarity">
    <text evidence="1">Belongs to the MHC class I family.</text>
</comment>
<organism evidence="2 3">
    <name type="scientific">Anabas testudineus</name>
    <name type="common">Climbing perch</name>
    <name type="synonym">Anthias testudineus</name>
    <dbReference type="NCBI Taxonomy" id="64144"/>
    <lineage>
        <taxon>Eukaryota</taxon>
        <taxon>Metazoa</taxon>
        <taxon>Chordata</taxon>
        <taxon>Craniata</taxon>
        <taxon>Vertebrata</taxon>
        <taxon>Euteleostomi</taxon>
        <taxon>Actinopterygii</taxon>
        <taxon>Neopterygii</taxon>
        <taxon>Teleostei</taxon>
        <taxon>Neoteleostei</taxon>
        <taxon>Acanthomorphata</taxon>
        <taxon>Anabantaria</taxon>
        <taxon>Anabantiformes</taxon>
        <taxon>Anabantoidei</taxon>
        <taxon>Anabantidae</taxon>
        <taxon>Anabas</taxon>
    </lineage>
</organism>
<name>A0A3Q1JJG7_ANATE</name>
<dbReference type="PRINTS" id="PR01638">
    <property type="entry name" value="MHCCLASSI"/>
</dbReference>
<dbReference type="SMART" id="SM00407">
    <property type="entry name" value="IGc1"/>
    <property type="match status" value="1"/>
</dbReference>
<evidence type="ECO:0000256" key="1">
    <source>
        <dbReference type="RuleBase" id="RU004439"/>
    </source>
</evidence>
<dbReference type="PROSITE" id="PS50835">
    <property type="entry name" value="IG_LIKE"/>
    <property type="match status" value="1"/>
</dbReference>
<accession>A0A3Q1JJG7</accession>